<keyword evidence="1" id="KW-0479">Metal-binding</keyword>
<evidence type="ECO:0000256" key="5">
    <source>
        <dbReference type="SAM" id="MobiDB-lite"/>
    </source>
</evidence>
<dbReference type="Pfam" id="PF04434">
    <property type="entry name" value="SWIM"/>
    <property type="match status" value="1"/>
</dbReference>
<dbReference type="InterPro" id="IPR001841">
    <property type="entry name" value="Znf_RING"/>
</dbReference>
<accession>A0A9P9IM43</accession>
<dbReference type="Gene3D" id="3.30.40.10">
    <property type="entry name" value="Zinc/RING finger domain, C3HC4 (zinc finger)"/>
    <property type="match status" value="1"/>
</dbReference>
<comment type="caution">
    <text evidence="8">The sequence shown here is derived from an EMBL/GenBank/DDBJ whole genome shotgun (WGS) entry which is preliminary data.</text>
</comment>
<feature type="compositionally biased region" description="Basic and acidic residues" evidence="5">
    <location>
        <begin position="7"/>
        <end position="21"/>
    </location>
</feature>
<dbReference type="SMART" id="SM01197">
    <property type="entry name" value="FANCL_C"/>
    <property type="match status" value="1"/>
</dbReference>
<evidence type="ECO:0000313" key="8">
    <source>
        <dbReference type="EMBL" id="KAH7125431.1"/>
    </source>
</evidence>
<dbReference type="CDD" id="cd16494">
    <property type="entry name" value="RING-CH-C4HC3_ZSWM2"/>
    <property type="match status" value="1"/>
</dbReference>
<dbReference type="PANTHER" id="PTHR21540">
    <property type="entry name" value="RING FINGER AND SWIM DOMAIN-CONTAINING PROTEIN 2"/>
    <property type="match status" value="1"/>
</dbReference>
<evidence type="ECO:0000256" key="2">
    <source>
        <dbReference type="ARBA" id="ARBA00022771"/>
    </source>
</evidence>
<keyword evidence="2 4" id="KW-0863">Zinc-finger</keyword>
<evidence type="ECO:0000256" key="4">
    <source>
        <dbReference type="PROSITE-ProRule" id="PRU00175"/>
    </source>
</evidence>
<proteinExistence type="predicted"/>
<dbReference type="GO" id="GO:0008270">
    <property type="term" value="F:zinc ion binding"/>
    <property type="evidence" value="ECO:0007669"/>
    <property type="project" value="UniProtKB-KW"/>
</dbReference>
<name>A0A9P9IM43_9PLEO</name>
<feature type="domain" description="RING-type" evidence="6">
    <location>
        <begin position="176"/>
        <end position="223"/>
    </location>
</feature>
<dbReference type="AlphaFoldDB" id="A0A9P9IM43"/>
<dbReference type="PROSITE" id="PS50089">
    <property type="entry name" value="ZF_RING_2"/>
    <property type="match status" value="1"/>
</dbReference>
<evidence type="ECO:0000256" key="3">
    <source>
        <dbReference type="ARBA" id="ARBA00022833"/>
    </source>
</evidence>
<protein>
    <submittedName>
        <fullName evidence="8">Uncharacterized protein</fullName>
    </submittedName>
</protein>
<sequence>MKKARATKNDKTEITLHESPRKRTSALKKKKPADGELLITEEKRLRRFRKHAPQSYIEIKQRALTQRLTVMGRERIGTDDIPEENVSIAGSTGNLYTVHIGLVPSCDCPHAKKGNQCKHIIYVMLRVLKAREETAYQLALLSPELRDLLAHAPAIPVADPDSEFTDGNRKPIEGECPICYTEFDPATEAIVYCKASCGNNVHKECMQNWAKASRGMATCPMCRSAWPSQEFASSKVDMQTAKTEEGYVNVASQLGLSGERDYSSYHEPWVRQQFGSGTSRRRRRW</sequence>
<evidence type="ECO:0000313" key="9">
    <source>
        <dbReference type="Proteomes" id="UP000700596"/>
    </source>
</evidence>
<dbReference type="GO" id="GO:0061630">
    <property type="term" value="F:ubiquitin protein ligase activity"/>
    <property type="evidence" value="ECO:0007669"/>
    <property type="project" value="InterPro"/>
</dbReference>
<dbReference type="PANTHER" id="PTHR21540:SF0">
    <property type="entry name" value="PHD FAMILY PROTEIN"/>
    <property type="match status" value="1"/>
</dbReference>
<dbReference type="Pfam" id="PF13639">
    <property type="entry name" value="zf-RING_2"/>
    <property type="match status" value="1"/>
</dbReference>
<gene>
    <name evidence="8" type="ORF">B0J11DRAFT_435078</name>
</gene>
<dbReference type="OrthoDB" id="2122982at2759"/>
<dbReference type="SUPFAM" id="SSF57850">
    <property type="entry name" value="RING/U-box"/>
    <property type="match status" value="1"/>
</dbReference>
<feature type="compositionally biased region" description="Basic residues" evidence="5">
    <location>
        <begin position="22"/>
        <end position="31"/>
    </location>
</feature>
<dbReference type="Proteomes" id="UP000700596">
    <property type="component" value="Unassembled WGS sequence"/>
</dbReference>
<keyword evidence="3" id="KW-0862">Zinc</keyword>
<evidence type="ECO:0000256" key="1">
    <source>
        <dbReference type="ARBA" id="ARBA00022723"/>
    </source>
</evidence>
<dbReference type="InterPro" id="IPR007527">
    <property type="entry name" value="Znf_SWIM"/>
</dbReference>
<organism evidence="8 9">
    <name type="scientific">Dendryphion nanum</name>
    <dbReference type="NCBI Taxonomy" id="256645"/>
    <lineage>
        <taxon>Eukaryota</taxon>
        <taxon>Fungi</taxon>
        <taxon>Dikarya</taxon>
        <taxon>Ascomycota</taxon>
        <taxon>Pezizomycotina</taxon>
        <taxon>Dothideomycetes</taxon>
        <taxon>Pleosporomycetidae</taxon>
        <taxon>Pleosporales</taxon>
        <taxon>Torulaceae</taxon>
        <taxon>Dendryphion</taxon>
    </lineage>
</organism>
<dbReference type="EMBL" id="JAGMWT010000007">
    <property type="protein sequence ID" value="KAH7125431.1"/>
    <property type="molecule type" value="Genomic_DNA"/>
</dbReference>
<reference evidence="8" key="1">
    <citation type="journal article" date="2021" name="Nat. Commun.">
        <title>Genetic determinants of endophytism in the Arabidopsis root mycobiome.</title>
        <authorList>
            <person name="Mesny F."/>
            <person name="Miyauchi S."/>
            <person name="Thiergart T."/>
            <person name="Pickel B."/>
            <person name="Atanasova L."/>
            <person name="Karlsson M."/>
            <person name="Huettel B."/>
            <person name="Barry K.W."/>
            <person name="Haridas S."/>
            <person name="Chen C."/>
            <person name="Bauer D."/>
            <person name="Andreopoulos W."/>
            <person name="Pangilinan J."/>
            <person name="LaButti K."/>
            <person name="Riley R."/>
            <person name="Lipzen A."/>
            <person name="Clum A."/>
            <person name="Drula E."/>
            <person name="Henrissat B."/>
            <person name="Kohler A."/>
            <person name="Grigoriev I.V."/>
            <person name="Martin F.M."/>
            <person name="Hacquard S."/>
        </authorList>
    </citation>
    <scope>NUCLEOTIDE SEQUENCE</scope>
    <source>
        <strain evidence="8">MPI-CAGE-CH-0243</strain>
    </source>
</reference>
<dbReference type="PROSITE" id="PS50966">
    <property type="entry name" value="ZF_SWIM"/>
    <property type="match status" value="1"/>
</dbReference>
<dbReference type="InterPro" id="IPR011016">
    <property type="entry name" value="Znf_RING-CH"/>
</dbReference>
<feature type="domain" description="SWIM-type" evidence="7">
    <location>
        <begin position="96"/>
        <end position="128"/>
    </location>
</feature>
<dbReference type="InterPro" id="IPR039903">
    <property type="entry name" value="Zswim2"/>
</dbReference>
<dbReference type="InterPro" id="IPR013083">
    <property type="entry name" value="Znf_RING/FYVE/PHD"/>
</dbReference>
<dbReference type="SMART" id="SM00744">
    <property type="entry name" value="RINGv"/>
    <property type="match status" value="1"/>
</dbReference>
<evidence type="ECO:0000259" key="6">
    <source>
        <dbReference type="PROSITE" id="PS50089"/>
    </source>
</evidence>
<keyword evidence="9" id="KW-1185">Reference proteome</keyword>
<feature type="region of interest" description="Disordered" evidence="5">
    <location>
        <begin position="1"/>
        <end position="33"/>
    </location>
</feature>
<evidence type="ECO:0000259" key="7">
    <source>
        <dbReference type="PROSITE" id="PS50966"/>
    </source>
</evidence>